<proteinExistence type="predicted"/>
<dbReference type="SUPFAM" id="SSF56935">
    <property type="entry name" value="Porins"/>
    <property type="match status" value="1"/>
</dbReference>
<sequence length="700" mass="76296">MHKHGSATSLLTLAVALTAAPVAAQETGDEPQPVPTDVAAPEAYDNTALIYTTEDFARYAPTNALDMLNRVPGFQIRDSDGQRGLGQASGNVLFNGARASSKSDDVYAQLSRIPASNVTRIEIVDGSTLDIPGLAGQVANVVFESGGMKGQFSWRPQFRPHFTDPLYTKGEISVSGRNGELAYEFGFDNGNSGRGGAGGITLIRDAAGEVIEERDEVIVSYYDSPRLSANLTWDPAGDTIAHFNGSYQRVFDRFHQDGVYTGGDQADRDRTLRDRGDGWSYEIGGDVEFGAGPGRLKLIGLRRYGDEPYETTLINDYRDDTPDSGSRYTQDATTAETIARGEYSFKLLGGDAQLAGEAAFNTLDNTAGLFELDSATGEFLEVSFPGGSGGVSEDRYEVLASYGRPITGKLSLQLIAGVENSTITTSGATMQSRAFTRPKGSLTLSWNPYPDLSISTKVSRRVGQLSFYDFLARANLNDGTDNARNNDLRPRQDWSFEAEINKSLGPWGSTKVQFVARDFEDYVDIVPVSGGEAVGNIDNAWARAIDWNSTITFDPIGLKGVRGDFRLLLQESSVLDPFTGKRREFSGFTNAVVEVGLRHDIPGSDWAYGLSANYSDNQPSFRSDQSSWNSEGPVFADVFVEHKDVFGLRVRATIANILDARQLRERTVFTGLRNESPILFTEDRDRLIGPIFAFSVNGSF</sequence>
<dbReference type="Gene3D" id="2.170.130.10">
    <property type="entry name" value="TonB-dependent receptor, plug domain"/>
    <property type="match status" value="1"/>
</dbReference>
<dbReference type="Proteomes" id="UP000429229">
    <property type="component" value="Unassembled WGS sequence"/>
</dbReference>
<accession>A0A6I4U2D8</accession>
<keyword evidence="4" id="KW-1185">Reference proteome</keyword>
<feature type="domain" description="TonB-dependent receptor plug" evidence="2">
    <location>
        <begin position="50"/>
        <end position="127"/>
    </location>
</feature>
<keyword evidence="3" id="KW-0675">Receptor</keyword>
<evidence type="ECO:0000313" key="4">
    <source>
        <dbReference type="Proteomes" id="UP000429229"/>
    </source>
</evidence>
<feature type="signal peptide" evidence="1">
    <location>
        <begin position="1"/>
        <end position="24"/>
    </location>
</feature>
<dbReference type="Pfam" id="PF07715">
    <property type="entry name" value="Plug"/>
    <property type="match status" value="1"/>
</dbReference>
<comment type="caution">
    <text evidence="3">The sequence shown here is derived from an EMBL/GenBank/DDBJ whole genome shotgun (WGS) entry which is preliminary data.</text>
</comment>
<gene>
    <name evidence="3" type="ORF">GRI68_06860</name>
</gene>
<keyword evidence="1" id="KW-0732">Signal</keyword>
<dbReference type="EMBL" id="WTYR01000001">
    <property type="protein sequence ID" value="MXP09896.1"/>
    <property type="molecule type" value="Genomic_DNA"/>
</dbReference>
<dbReference type="InterPro" id="IPR037066">
    <property type="entry name" value="Plug_dom_sf"/>
</dbReference>
<protein>
    <submittedName>
        <fullName evidence="3">TonB-dependent receptor plug domain-containing protein</fullName>
    </submittedName>
</protein>
<feature type="chain" id="PRO_5026359766" evidence="1">
    <location>
        <begin position="25"/>
        <end position="700"/>
    </location>
</feature>
<reference evidence="3 4" key="1">
    <citation type="submission" date="2019-12" db="EMBL/GenBank/DDBJ databases">
        <title>Genomic-based taxomic classification of the family Erythrobacteraceae.</title>
        <authorList>
            <person name="Xu L."/>
        </authorList>
    </citation>
    <scope>NUCLEOTIDE SEQUENCE [LARGE SCALE GENOMIC DNA]</scope>
    <source>
        <strain evidence="3 4">LMG 29519</strain>
    </source>
</reference>
<evidence type="ECO:0000256" key="1">
    <source>
        <dbReference type="SAM" id="SignalP"/>
    </source>
</evidence>
<dbReference type="AlphaFoldDB" id="A0A6I4U2D8"/>
<organism evidence="3 4">
    <name type="scientific">Alteriqipengyuania halimionae</name>
    <dbReference type="NCBI Taxonomy" id="1926630"/>
    <lineage>
        <taxon>Bacteria</taxon>
        <taxon>Pseudomonadati</taxon>
        <taxon>Pseudomonadota</taxon>
        <taxon>Alphaproteobacteria</taxon>
        <taxon>Sphingomonadales</taxon>
        <taxon>Erythrobacteraceae</taxon>
        <taxon>Alteriqipengyuania</taxon>
    </lineage>
</organism>
<evidence type="ECO:0000313" key="3">
    <source>
        <dbReference type="EMBL" id="MXP09896.1"/>
    </source>
</evidence>
<evidence type="ECO:0000259" key="2">
    <source>
        <dbReference type="Pfam" id="PF07715"/>
    </source>
</evidence>
<name>A0A6I4U2D8_9SPHN</name>
<dbReference type="InterPro" id="IPR012910">
    <property type="entry name" value="Plug_dom"/>
</dbReference>
<dbReference type="OrthoDB" id="7622322at2"/>